<organism evidence="2 3">
    <name type="scientific">Branchiostoma belcheri</name>
    <name type="common">Amphioxus</name>
    <dbReference type="NCBI Taxonomy" id="7741"/>
    <lineage>
        <taxon>Eukaryota</taxon>
        <taxon>Metazoa</taxon>
        <taxon>Chordata</taxon>
        <taxon>Cephalochordata</taxon>
        <taxon>Leptocardii</taxon>
        <taxon>Amphioxiformes</taxon>
        <taxon>Branchiostomatidae</taxon>
        <taxon>Branchiostoma</taxon>
    </lineage>
</organism>
<feature type="compositionally biased region" description="Basic and acidic residues" evidence="1">
    <location>
        <begin position="221"/>
        <end position="257"/>
    </location>
</feature>
<evidence type="ECO:0000313" key="2">
    <source>
        <dbReference type="Proteomes" id="UP000515135"/>
    </source>
</evidence>
<feature type="region of interest" description="Disordered" evidence="1">
    <location>
        <begin position="207"/>
        <end position="327"/>
    </location>
</feature>
<evidence type="ECO:0000256" key="1">
    <source>
        <dbReference type="SAM" id="MobiDB-lite"/>
    </source>
</evidence>
<accession>A0A6P4YTZ3</accession>
<dbReference type="KEGG" id="bbel:109476395"/>
<dbReference type="GeneID" id="109476395"/>
<dbReference type="OrthoDB" id="9999780at2759"/>
<proteinExistence type="predicted"/>
<keyword evidence="2" id="KW-1185">Reference proteome</keyword>
<feature type="compositionally biased region" description="Basic and acidic residues" evidence="1">
    <location>
        <begin position="275"/>
        <end position="285"/>
    </location>
</feature>
<dbReference type="RefSeq" id="XP_019632890.1">
    <property type="nucleotide sequence ID" value="XM_019777331.1"/>
</dbReference>
<protein>
    <submittedName>
        <fullName evidence="3">Uncharacterized protein LOC109476395</fullName>
    </submittedName>
</protein>
<dbReference type="Proteomes" id="UP000515135">
    <property type="component" value="Unplaced"/>
</dbReference>
<feature type="compositionally biased region" description="Basic and acidic residues" evidence="1">
    <location>
        <begin position="318"/>
        <end position="327"/>
    </location>
</feature>
<reference evidence="3" key="1">
    <citation type="submission" date="2025-08" db="UniProtKB">
        <authorList>
            <consortium name="RefSeq"/>
        </authorList>
    </citation>
    <scope>IDENTIFICATION</scope>
    <source>
        <tissue evidence="3">Gonad</tissue>
    </source>
</reference>
<evidence type="ECO:0000313" key="3">
    <source>
        <dbReference type="RefSeq" id="XP_019632890.1"/>
    </source>
</evidence>
<feature type="compositionally biased region" description="Polar residues" evidence="1">
    <location>
        <begin position="287"/>
        <end position="304"/>
    </location>
</feature>
<dbReference type="AlphaFoldDB" id="A0A6P4YTZ3"/>
<sequence>MALALRAPEHMSPRKESAVRAVRREAHRLTRDVQQMYNEYISFDSKRDHFITTLNNVSAQLRKTRYLGKGSDIVTLDAVRSYVYFKGKVAVLRDFFSLLDKLANIRKKVRANIIPRLRKLVSSEFKTVEDAFRRWGRVLQGDNDFLRSVTDAVLEHAPDLRVKKENLGVLNLLPEILTAAFDCRNAIARTFGDNVPIHVQLEIVTSPRKKKSTVPTLPRISTRDLDQPRDFTRTRDFPSRREFPSRRDLGPRRDLAPRRGLIAPEPPSTSTTSTEETRNSEEADRIFQSTLRQSKPRKATSSTKGQKRRAGKVSAKSQESRLEEELRMQAAVDREELAELREDVTAINNKLVRLSLEVGREFNRINRSLEELHTYVDEGLSGLMNDSGIDTDISAHAQQRHPFFVTQRYREVSKSRQSRQPTDEN</sequence>
<name>A0A6P4YTZ3_BRABE</name>
<gene>
    <name evidence="3" type="primary">LOC109476395</name>
</gene>